<comment type="caution">
    <text evidence="2">The sequence shown here is derived from an EMBL/GenBank/DDBJ whole genome shotgun (WGS) entry which is preliminary data.</text>
</comment>
<feature type="region of interest" description="Disordered" evidence="1">
    <location>
        <begin position="1"/>
        <end position="30"/>
    </location>
</feature>
<dbReference type="Proteomes" id="UP001465755">
    <property type="component" value="Unassembled WGS sequence"/>
</dbReference>
<organism evidence="2 3">
    <name type="scientific">Symbiochloris irregularis</name>
    <dbReference type="NCBI Taxonomy" id="706552"/>
    <lineage>
        <taxon>Eukaryota</taxon>
        <taxon>Viridiplantae</taxon>
        <taxon>Chlorophyta</taxon>
        <taxon>core chlorophytes</taxon>
        <taxon>Trebouxiophyceae</taxon>
        <taxon>Trebouxiales</taxon>
        <taxon>Trebouxiaceae</taxon>
        <taxon>Symbiochloris</taxon>
    </lineage>
</organism>
<dbReference type="InterPro" id="IPR036431">
    <property type="entry name" value="ARID_dom_sf"/>
</dbReference>
<accession>A0AAW1PZF4</accession>
<proteinExistence type="predicted"/>
<sequence length="408" mass="43582">MSETGPTASTDCAQPVSAGNPPQSSRPVPRVFNIEKHPDKRTQLIKESLEGHKDISKKLLRATGSETFVVVVNYDPEPGSTGHIYDVQLFSTAGLKALSDPEFRLKPLVKQLVKERKARYHFQRQAARTVTAELSGLPLEQQCKVTSLRNALGRAAETADRPAELMTVDGKECLGIRASAAQVLQLLNSREGVQKKRKITVKVLHQDVALHDLYNAVQAHGGYRQLENAAKLDAMLSTLSLETSSKMRDKLKVQWKLLAPFDGPGRLSQQAAAGQASTSDGQLAMHQATLMLSAGNAANAGSEAQHAELLEPPIAQAALPGHAGSSMQASTQPLLLGPAAAAHDPASLQHISAAVVQTTQCITQRRLFQPQADACTAEATISLAGATPITTSAVQHFRLIVGNICCLA</sequence>
<evidence type="ECO:0000313" key="2">
    <source>
        <dbReference type="EMBL" id="KAK9814989.1"/>
    </source>
</evidence>
<name>A0AAW1PZF4_9CHLO</name>
<gene>
    <name evidence="2" type="ORF">WJX73_004002</name>
</gene>
<keyword evidence="3" id="KW-1185">Reference proteome</keyword>
<reference evidence="2 3" key="1">
    <citation type="journal article" date="2024" name="Nat. Commun.">
        <title>Phylogenomics reveals the evolutionary origins of lichenization in chlorophyte algae.</title>
        <authorList>
            <person name="Puginier C."/>
            <person name="Libourel C."/>
            <person name="Otte J."/>
            <person name="Skaloud P."/>
            <person name="Haon M."/>
            <person name="Grisel S."/>
            <person name="Petersen M."/>
            <person name="Berrin J.G."/>
            <person name="Delaux P.M."/>
            <person name="Dal Grande F."/>
            <person name="Keller J."/>
        </authorList>
    </citation>
    <scope>NUCLEOTIDE SEQUENCE [LARGE SCALE GENOMIC DNA]</scope>
    <source>
        <strain evidence="2 3">SAG 2036</strain>
    </source>
</reference>
<dbReference type="EMBL" id="JALJOQ010000001">
    <property type="protein sequence ID" value="KAK9814989.1"/>
    <property type="molecule type" value="Genomic_DNA"/>
</dbReference>
<dbReference type="Gene3D" id="1.10.150.60">
    <property type="entry name" value="ARID DNA-binding domain"/>
    <property type="match status" value="1"/>
</dbReference>
<evidence type="ECO:0000256" key="1">
    <source>
        <dbReference type="SAM" id="MobiDB-lite"/>
    </source>
</evidence>
<protein>
    <submittedName>
        <fullName evidence="2">Uncharacterized protein</fullName>
    </submittedName>
</protein>
<dbReference type="GO" id="GO:0003677">
    <property type="term" value="F:DNA binding"/>
    <property type="evidence" value="ECO:0007669"/>
    <property type="project" value="InterPro"/>
</dbReference>
<feature type="compositionally biased region" description="Polar residues" evidence="1">
    <location>
        <begin position="1"/>
        <end position="12"/>
    </location>
</feature>
<evidence type="ECO:0000313" key="3">
    <source>
        <dbReference type="Proteomes" id="UP001465755"/>
    </source>
</evidence>
<dbReference type="AlphaFoldDB" id="A0AAW1PZF4"/>